<accession>A0ABW1MGZ6</accession>
<evidence type="ECO:0000256" key="6">
    <source>
        <dbReference type="ARBA" id="ARBA00045869"/>
    </source>
</evidence>
<comment type="subunit">
    <text evidence="2">Homodimer.</text>
</comment>
<gene>
    <name evidence="8" type="ORF">ACFP4F_11005</name>
</gene>
<dbReference type="Proteomes" id="UP001596139">
    <property type="component" value="Unassembled WGS sequence"/>
</dbReference>
<proteinExistence type="predicted"/>
<dbReference type="InterPro" id="IPR001279">
    <property type="entry name" value="Metallo-B-lactamas"/>
</dbReference>
<dbReference type="PANTHER" id="PTHR23200:SF48">
    <property type="entry name" value="METALLO-BETA-LACTAMASE DOMAIN-CONTAINING PROTEIN 1"/>
    <property type="match status" value="1"/>
</dbReference>
<evidence type="ECO:0000256" key="4">
    <source>
        <dbReference type="ARBA" id="ARBA00032988"/>
    </source>
</evidence>
<protein>
    <recommendedName>
        <fullName evidence="3">Metallo-beta-lactamase domain-containing protein 1</fullName>
    </recommendedName>
    <alternativeName>
        <fullName evidence="4">Endoribonuclease MBLAC1</fullName>
    </alternativeName>
</protein>
<feature type="domain" description="Metallo-beta-lactamase" evidence="7">
    <location>
        <begin position="32"/>
        <end position="189"/>
    </location>
</feature>
<dbReference type="PANTHER" id="PTHR23200">
    <property type="entry name" value="METALLO-BETA-LACTAMASE DOMAIN-CONTAINING PROTEIN 1"/>
    <property type="match status" value="1"/>
</dbReference>
<dbReference type="SMART" id="SM00849">
    <property type="entry name" value="Lactamase_B"/>
    <property type="match status" value="1"/>
</dbReference>
<evidence type="ECO:0000259" key="7">
    <source>
        <dbReference type="SMART" id="SM00849"/>
    </source>
</evidence>
<reference evidence="9" key="1">
    <citation type="journal article" date="2019" name="Int. J. Syst. Evol. Microbiol.">
        <title>The Global Catalogue of Microorganisms (GCM) 10K type strain sequencing project: providing services to taxonomists for standard genome sequencing and annotation.</title>
        <authorList>
            <consortium name="The Broad Institute Genomics Platform"/>
            <consortium name="The Broad Institute Genome Sequencing Center for Infectious Disease"/>
            <person name="Wu L."/>
            <person name="Ma J."/>
        </authorList>
    </citation>
    <scope>NUCLEOTIDE SEQUENCE [LARGE SCALE GENOMIC DNA]</scope>
    <source>
        <strain evidence="9">CGMCC 1.15180</strain>
    </source>
</reference>
<evidence type="ECO:0000256" key="1">
    <source>
        <dbReference type="ARBA" id="ARBA00004514"/>
    </source>
</evidence>
<evidence type="ECO:0000256" key="3">
    <source>
        <dbReference type="ARBA" id="ARBA00014856"/>
    </source>
</evidence>
<dbReference type="EMBL" id="JBHSPX010000004">
    <property type="protein sequence ID" value="MFC6063079.1"/>
    <property type="molecule type" value="Genomic_DNA"/>
</dbReference>
<name>A0ABW1MGZ6_9ACTN</name>
<comment type="function">
    <text evidence="6">Endoribonuclease that catalyzes the hydrolysis of histone-coding pre-mRNA 3'-end. Involved in histone pre-mRNA processing during the S-phase of the cell cycle, which is required for entering/progressing through S-phase. Cleaves histone pre-mRNA at a major and a minor cleavage site after the 5'-ACCCA-3' and the 5'-ACCCACA-3' sequence, respectively, and located downstream of the stem-loop. May require the presence of the HDE element located at the histone pre-RNA 3'-end to avoid non-specific cleavage.</text>
</comment>
<dbReference type="RefSeq" id="WP_031053398.1">
    <property type="nucleotide sequence ID" value="NZ_JBHSPX010000004.1"/>
</dbReference>
<keyword evidence="9" id="KW-1185">Reference proteome</keyword>
<comment type="subcellular location">
    <subcellularLocation>
        <location evidence="1">Cytoplasm</location>
        <location evidence="1">Cytosol</location>
    </subcellularLocation>
</comment>
<dbReference type="CDD" id="cd07711">
    <property type="entry name" value="MBLAC1-like_MBL-fold"/>
    <property type="match status" value="1"/>
</dbReference>
<evidence type="ECO:0000313" key="9">
    <source>
        <dbReference type="Proteomes" id="UP001596139"/>
    </source>
</evidence>
<evidence type="ECO:0000313" key="8">
    <source>
        <dbReference type="EMBL" id="MFC6063079.1"/>
    </source>
</evidence>
<dbReference type="InterPro" id="IPR036866">
    <property type="entry name" value="RibonucZ/Hydroxyglut_hydro"/>
</dbReference>
<sequence length="201" mass="22048">MTATFTLLTAGYDSFDERNAGRDGREKPWHVASTVALLRDGDTNVVVDPGMVADRKDILAPLADAGLSPEQVTDVVFSHHHPDHTLNAALFPHARAHDVWAFYENDLWHDRPADGFQLSPSIRLMETPGHTPQDISTVAETDEGTIVLTHVWWTVNGPADDPTSNDREGLRASRRKILDLKPALIVPGHGAPFVPSKNTPV</sequence>
<evidence type="ECO:0000256" key="5">
    <source>
        <dbReference type="ARBA" id="ARBA00044690"/>
    </source>
</evidence>
<dbReference type="SUPFAM" id="SSF56281">
    <property type="entry name" value="Metallo-hydrolase/oxidoreductase"/>
    <property type="match status" value="1"/>
</dbReference>
<evidence type="ECO:0000256" key="2">
    <source>
        <dbReference type="ARBA" id="ARBA00011738"/>
    </source>
</evidence>
<comment type="caution">
    <text evidence="8">The sequence shown here is derived from an EMBL/GenBank/DDBJ whole genome shotgun (WGS) entry which is preliminary data.</text>
</comment>
<comment type="catalytic activity">
    <reaction evidence="5">
        <text>a ribonucleotidyl-ribonucleotide-RNA + H2O = a 3'-end ribonucleotide-RNA + a 5'-end 5'-phospho-ribonucleoside-RNA + H(+)</text>
        <dbReference type="Rhea" id="RHEA:68096"/>
        <dbReference type="Rhea" id="RHEA-COMP:15179"/>
        <dbReference type="Rhea" id="RHEA-COMP:17355"/>
        <dbReference type="Rhea" id="RHEA-COMP:17428"/>
        <dbReference type="ChEBI" id="CHEBI:15377"/>
        <dbReference type="ChEBI" id="CHEBI:15378"/>
        <dbReference type="ChEBI" id="CHEBI:74896"/>
        <dbReference type="ChEBI" id="CHEBI:138282"/>
        <dbReference type="ChEBI" id="CHEBI:173118"/>
    </reaction>
    <physiologicalReaction direction="left-to-right" evidence="5">
        <dbReference type="Rhea" id="RHEA:68097"/>
    </physiologicalReaction>
</comment>
<dbReference type="Gene3D" id="3.60.15.10">
    <property type="entry name" value="Ribonuclease Z/Hydroxyacylglutathione hydrolase-like"/>
    <property type="match status" value="1"/>
</dbReference>
<organism evidence="8 9">
    <name type="scientific">Streptomyces ochraceiscleroticus</name>
    <dbReference type="NCBI Taxonomy" id="47761"/>
    <lineage>
        <taxon>Bacteria</taxon>
        <taxon>Bacillati</taxon>
        <taxon>Actinomycetota</taxon>
        <taxon>Actinomycetes</taxon>
        <taxon>Kitasatosporales</taxon>
        <taxon>Streptomycetaceae</taxon>
        <taxon>Streptomyces</taxon>
    </lineage>
</organism>
<dbReference type="InterPro" id="IPR039344">
    <property type="entry name" value="MBLAC1"/>
</dbReference>
<dbReference type="Pfam" id="PF00753">
    <property type="entry name" value="Lactamase_B"/>
    <property type="match status" value="1"/>
</dbReference>